<dbReference type="AlphaFoldDB" id="A0A3Q2PB29"/>
<organism evidence="2 3">
    <name type="scientific">Fundulus heteroclitus</name>
    <name type="common">Killifish</name>
    <name type="synonym">Mummichog</name>
    <dbReference type="NCBI Taxonomy" id="8078"/>
    <lineage>
        <taxon>Eukaryota</taxon>
        <taxon>Metazoa</taxon>
        <taxon>Chordata</taxon>
        <taxon>Craniata</taxon>
        <taxon>Vertebrata</taxon>
        <taxon>Euteleostomi</taxon>
        <taxon>Actinopterygii</taxon>
        <taxon>Neopterygii</taxon>
        <taxon>Teleostei</taxon>
        <taxon>Neoteleostei</taxon>
        <taxon>Acanthomorphata</taxon>
        <taxon>Ovalentaria</taxon>
        <taxon>Atherinomorphae</taxon>
        <taxon>Cyprinodontiformes</taxon>
        <taxon>Fundulidae</taxon>
        <taxon>Fundulus</taxon>
    </lineage>
</organism>
<feature type="transmembrane region" description="Helical" evidence="1">
    <location>
        <begin position="12"/>
        <end position="30"/>
    </location>
</feature>
<name>A0A3Q2PB29_FUNHE</name>
<keyword evidence="1" id="KW-0812">Transmembrane</keyword>
<sequence length="70" mass="8013">LKQTSVKHRSGSVIVGRLFAAAGPSWLTFIKSTMIFTVYQRIFSLVFYIIFHNKFLLCYFCLSVSLTCVL</sequence>
<protein>
    <submittedName>
        <fullName evidence="2">Uncharacterized protein</fullName>
    </submittedName>
</protein>
<dbReference type="Proteomes" id="UP000265000">
    <property type="component" value="Unplaced"/>
</dbReference>
<evidence type="ECO:0000313" key="3">
    <source>
        <dbReference type="Proteomes" id="UP000265000"/>
    </source>
</evidence>
<keyword evidence="1" id="KW-0472">Membrane</keyword>
<feature type="transmembrane region" description="Helical" evidence="1">
    <location>
        <begin position="42"/>
        <end position="66"/>
    </location>
</feature>
<evidence type="ECO:0000256" key="1">
    <source>
        <dbReference type="SAM" id="Phobius"/>
    </source>
</evidence>
<dbReference type="Ensembl" id="ENSFHET00000000950.1">
    <property type="protein sequence ID" value="ENSFHEP00000009165.1"/>
    <property type="gene ID" value="ENSFHEG00000010393.1"/>
</dbReference>
<reference evidence="2" key="1">
    <citation type="submission" date="2025-08" db="UniProtKB">
        <authorList>
            <consortium name="Ensembl"/>
        </authorList>
    </citation>
    <scope>IDENTIFICATION</scope>
</reference>
<reference evidence="2" key="2">
    <citation type="submission" date="2025-09" db="UniProtKB">
        <authorList>
            <consortium name="Ensembl"/>
        </authorList>
    </citation>
    <scope>IDENTIFICATION</scope>
</reference>
<keyword evidence="3" id="KW-1185">Reference proteome</keyword>
<accession>A0A3Q2PB29</accession>
<keyword evidence="1" id="KW-1133">Transmembrane helix</keyword>
<evidence type="ECO:0000313" key="2">
    <source>
        <dbReference type="Ensembl" id="ENSFHEP00000009165.1"/>
    </source>
</evidence>
<proteinExistence type="predicted"/>